<dbReference type="RefSeq" id="XP_001734432.1">
    <property type="nucleotide sequence ID" value="XM_001734380.1"/>
</dbReference>
<dbReference type="GeneID" id="5879343"/>
<organism evidence="2">
    <name type="scientific">Entamoeba dispar (strain ATCC PRA-260 / SAW760)</name>
    <dbReference type="NCBI Taxonomy" id="370354"/>
    <lineage>
        <taxon>Eukaryota</taxon>
        <taxon>Amoebozoa</taxon>
        <taxon>Evosea</taxon>
        <taxon>Archamoebae</taxon>
        <taxon>Mastigamoebida</taxon>
        <taxon>Entamoebidae</taxon>
        <taxon>Entamoeba</taxon>
    </lineage>
</organism>
<evidence type="ECO:0000313" key="1">
    <source>
        <dbReference type="EMBL" id="EDR29408.1"/>
    </source>
</evidence>
<dbReference type="KEGG" id="edi:EDI_338870"/>
<gene>
    <name evidence="1" type="ORF">EDI_338870</name>
</gene>
<accession>B0E7T6</accession>
<name>B0E7T6_ENTDS</name>
<dbReference type="eggNOG" id="ENOG502RDY5">
    <property type="taxonomic scope" value="Eukaryota"/>
</dbReference>
<dbReference type="Proteomes" id="UP000008076">
    <property type="component" value="Unassembled WGS sequence"/>
</dbReference>
<dbReference type="EMBL" id="DS548079">
    <property type="protein sequence ID" value="EDR29408.1"/>
    <property type="molecule type" value="Genomic_DNA"/>
</dbReference>
<protein>
    <submittedName>
        <fullName evidence="1">Uncharacterized protein</fullName>
    </submittedName>
</protein>
<dbReference type="AlphaFoldDB" id="B0E7T6"/>
<reference evidence="2" key="1">
    <citation type="submission" date="2007-12" db="EMBL/GenBank/DDBJ databases">
        <title>Annotation of Entamoeba dispar SAW760.</title>
        <authorList>
            <person name="Lorenzi H."/>
            <person name="Inman J."/>
            <person name="Schobel S."/>
            <person name="Amedeo P."/>
            <person name="Caler E."/>
        </authorList>
    </citation>
    <scope>NUCLEOTIDE SEQUENCE [LARGE SCALE GENOMIC DNA]</scope>
    <source>
        <strain evidence="2">ATCC PRA-260 / SAW760</strain>
    </source>
</reference>
<keyword evidence="2" id="KW-1185">Reference proteome</keyword>
<evidence type="ECO:0000313" key="2">
    <source>
        <dbReference type="Proteomes" id="UP000008076"/>
    </source>
</evidence>
<sequence length="383" mass="44905">MKLYTKYEICIRRIHFKTLCKNECCVKWRKGICPWNKGKQTIKGFCFGSSFETSTLLIQIISRSHMKITINIINESYKGKIIITNKKGNWVWTVSGDIDDVEGNVTKTYWNQLKGTKSEQNTKDTNESKEDLHLKTKKIDPDQLLLKEMLVRDTYQIRNEDITPKIKEMFVSQKYQLETSIKEKRFDEVIKVLKEDSICKMNLELCRQLIKKVNCQGNEVFWLGCLIQFRKELVRNDTLNLKEVIVIGKIVGEIEGVLSMIENSIANCCKITANVLADRLVTYIVEETKYFKINGIIQEKVVGEIKNLLLQVKQEMSMTKNENDYPFVMQMFNNKVTKRIEMFDSWEILVLKYSLDEISQWCYSNNIEFTIYQEALHSKLIQS</sequence>
<dbReference type="OrthoDB" id="26950at2759"/>
<dbReference type="VEuPathDB" id="AmoebaDB:EDI_338870"/>
<proteinExistence type="predicted"/>
<dbReference type="OMA" id="LCKNECC"/>